<name>A0A176T7W4_9FLAO</name>
<keyword evidence="1" id="KW-0175">Coiled coil</keyword>
<keyword evidence="2" id="KW-0472">Membrane</keyword>
<organism evidence="4 5">
    <name type="scientific">Polaribacter atrinae</name>
    <dbReference type="NCBI Taxonomy" id="1333662"/>
    <lineage>
        <taxon>Bacteria</taxon>
        <taxon>Pseudomonadati</taxon>
        <taxon>Bacteroidota</taxon>
        <taxon>Flavobacteriia</taxon>
        <taxon>Flavobacteriales</taxon>
        <taxon>Flavobacteriaceae</taxon>
    </lineage>
</organism>
<reference evidence="4 5" key="1">
    <citation type="submission" date="2016-02" db="EMBL/GenBank/DDBJ databases">
        <title>Draft genome sequence of Polaribacter atrinae KACC17473.</title>
        <authorList>
            <person name="Shin S.-K."/>
            <person name="Yi H."/>
        </authorList>
    </citation>
    <scope>NUCLEOTIDE SEQUENCE [LARGE SCALE GENOMIC DNA]</scope>
    <source>
        <strain evidence="4 5">KACC 17473</strain>
    </source>
</reference>
<keyword evidence="3" id="KW-0732">Signal</keyword>
<evidence type="ECO:0000256" key="1">
    <source>
        <dbReference type="SAM" id="Coils"/>
    </source>
</evidence>
<dbReference type="Proteomes" id="UP000076923">
    <property type="component" value="Unassembled WGS sequence"/>
</dbReference>
<dbReference type="EMBL" id="LVWE01000053">
    <property type="protein sequence ID" value="OAD43947.1"/>
    <property type="molecule type" value="Genomic_DNA"/>
</dbReference>
<feature type="chain" id="PRO_5008049715" description="tRNA (Guanine-N1)-methyltransferase" evidence="3">
    <location>
        <begin position="19"/>
        <end position="192"/>
    </location>
</feature>
<feature type="transmembrane region" description="Helical" evidence="2">
    <location>
        <begin position="123"/>
        <end position="141"/>
    </location>
</feature>
<evidence type="ECO:0000313" key="5">
    <source>
        <dbReference type="Proteomes" id="UP000076923"/>
    </source>
</evidence>
<keyword evidence="2" id="KW-0812">Transmembrane</keyword>
<gene>
    <name evidence="4" type="ORF">LPB303_13030</name>
</gene>
<dbReference type="AlphaFoldDB" id="A0A176T7W4"/>
<sequence length="192" mass="22300">MKSLLITLLLFTATISFSQETVEETNSIENQFDKIYRVSTTYQVYKVISRDSYLNLKSNVLDSLKSSKKIISEKDVLLKAEKENIEKNKILLNKTQLDLEAALIKENSISVAGFQLSKITYNLILWSIVIGLLLALSYFIFKFSRSNVLTKEAKDNLADIEEEFEKHRKNTLEKEQKLRRQLQDEINKQRNS</sequence>
<accession>A0A176T7W4</accession>
<keyword evidence="2" id="KW-1133">Transmembrane helix</keyword>
<dbReference type="OrthoDB" id="981213at2"/>
<evidence type="ECO:0000256" key="2">
    <source>
        <dbReference type="SAM" id="Phobius"/>
    </source>
</evidence>
<dbReference type="RefSeq" id="WP_068450933.1">
    <property type="nucleotide sequence ID" value="NZ_CANKUV010000025.1"/>
</dbReference>
<proteinExistence type="predicted"/>
<comment type="caution">
    <text evidence="4">The sequence shown here is derived from an EMBL/GenBank/DDBJ whole genome shotgun (WGS) entry which is preliminary data.</text>
</comment>
<keyword evidence="5" id="KW-1185">Reference proteome</keyword>
<dbReference type="STRING" id="1333662.LPB303_13030"/>
<evidence type="ECO:0008006" key="6">
    <source>
        <dbReference type="Google" id="ProtNLM"/>
    </source>
</evidence>
<evidence type="ECO:0000256" key="3">
    <source>
        <dbReference type="SAM" id="SignalP"/>
    </source>
</evidence>
<feature type="coiled-coil region" evidence="1">
    <location>
        <begin position="150"/>
        <end position="192"/>
    </location>
</feature>
<evidence type="ECO:0000313" key="4">
    <source>
        <dbReference type="EMBL" id="OAD43947.1"/>
    </source>
</evidence>
<feature type="signal peptide" evidence="3">
    <location>
        <begin position="1"/>
        <end position="18"/>
    </location>
</feature>
<protein>
    <recommendedName>
        <fullName evidence="6">tRNA (Guanine-N1)-methyltransferase</fullName>
    </recommendedName>
</protein>